<proteinExistence type="predicted"/>
<feature type="region of interest" description="Disordered" evidence="3">
    <location>
        <begin position="70"/>
        <end position="120"/>
    </location>
</feature>
<evidence type="ECO:0000313" key="6">
    <source>
        <dbReference type="Proteomes" id="UP000001307"/>
    </source>
</evidence>
<feature type="compositionally biased region" description="Basic and acidic residues" evidence="3">
    <location>
        <begin position="110"/>
        <end position="120"/>
    </location>
</feature>
<evidence type="ECO:0000259" key="4">
    <source>
        <dbReference type="PROSITE" id="PS50102"/>
    </source>
</evidence>
<evidence type="ECO:0000256" key="3">
    <source>
        <dbReference type="SAM" id="MobiDB-lite"/>
    </source>
</evidence>
<feature type="region of interest" description="Disordered" evidence="3">
    <location>
        <begin position="191"/>
        <end position="263"/>
    </location>
</feature>
<sequence length="263" mass="30582">MDREEAQLYIGYLPNQARMSDVEEFFKGFGHIKSINLKPGYGFVVFEDKRDAEEAARDLDGKRMCGEKVDVEMAKGPGNKSRKEYSRSGDRPIVRDTRSGFNGRRRSRSRDRGFSSRKKEPYRDDATISITNLSTRCSWQDLKDFIRDNARVEPDFCDAHKYEDRIATVSFRSSSDMRKAVDRMDGFEIHGRKITAKVKHDPEANRSRSKSRSKSRSRSRSKGRRSRSRGRDDIPRRSPPRSRSPKKERDESKDRSRSRSKSK</sequence>
<dbReference type="PANTHER" id="PTHR23003">
    <property type="entry name" value="RNA RECOGNITION MOTIF RRM DOMAIN CONTAINING PROTEIN"/>
    <property type="match status" value="1"/>
</dbReference>
<dbReference type="AlphaFoldDB" id="E4WYD0"/>
<accession>E4WYD0</accession>
<dbReference type="OrthoDB" id="1099063at2759"/>
<dbReference type="InParanoid" id="E4WYD0"/>
<organism evidence="5">
    <name type="scientific">Oikopleura dioica</name>
    <name type="common">Tunicate</name>
    <dbReference type="NCBI Taxonomy" id="34765"/>
    <lineage>
        <taxon>Eukaryota</taxon>
        <taxon>Metazoa</taxon>
        <taxon>Chordata</taxon>
        <taxon>Tunicata</taxon>
        <taxon>Appendicularia</taxon>
        <taxon>Copelata</taxon>
        <taxon>Oikopleuridae</taxon>
        <taxon>Oikopleura</taxon>
    </lineage>
</organism>
<dbReference type="InterPro" id="IPR000504">
    <property type="entry name" value="RRM_dom"/>
</dbReference>
<dbReference type="InterPro" id="IPR050374">
    <property type="entry name" value="RRT5_SRSF_SR"/>
</dbReference>
<feature type="compositionally biased region" description="Basic and acidic residues" evidence="3">
    <location>
        <begin position="81"/>
        <end position="98"/>
    </location>
</feature>
<dbReference type="GO" id="GO:0005737">
    <property type="term" value="C:cytoplasm"/>
    <property type="evidence" value="ECO:0007669"/>
    <property type="project" value="TreeGrafter"/>
</dbReference>
<dbReference type="EMBL" id="FN653018">
    <property type="protein sequence ID" value="CBY22374.1"/>
    <property type="molecule type" value="Genomic_DNA"/>
</dbReference>
<evidence type="ECO:0000256" key="1">
    <source>
        <dbReference type="ARBA" id="ARBA00022884"/>
    </source>
</evidence>
<reference evidence="5" key="1">
    <citation type="journal article" date="2010" name="Science">
        <title>Plasticity of animal genome architecture unmasked by rapid evolution of a pelagic tunicate.</title>
        <authorList>
            <person name="Denoeud F."/>
            <person name="Henriet S."/>
            <person name="Mungpakdee S."/>
            <person name="Aury J.M."/>
            <person name="Da Silva C."/>
            <person name="Brinkmann H."/>
            <person name="Mikhaleva J."/>
            <person name="Olsen L.C."/>
            <person name="Jubin C."/>
            <person name="Canestro C."/>
            <person name="Bouquet J.M."/>
            <person name="Danks G."/>
            <person name="Poulain J."/>
            <person name="Campsteijn C."/>
            <person name="Adamski M."/>
            <person name="Cross I."/>
            <person name="Yadetie F."/>
            <person name="Muffato M."/>
            <person name="Louis A."/>
            <person name="Butcher S."/>
            <person name="Tsagkogeorga G."/>
            <person name="Konrad A."/>
            <person name="Singh S."/>
            <person name="Jensen M.F."/>
            <person name="Cong E.H."/>
            <person name="Eikeseth-Otteraa H."/>
            <person name="Noel B."/>
            <person name="Anthouard V."/>
            <person name="Porcel B.M."/>
            <person name="Kachouri-Lafond R."/>
            <person name="Nishino A."/>
            <person name="Ugolini M."/>
            <person name="Chourrout P."/>
            <person name="Nishida H."/>
            <person name="Aasland R."/>
            <person name="Huzurbazar S."/>
            <person name="Westhof E."/>
            <person name="Delsuc F."/>
            <person name="Lehrach H."/>
            <person name="Reinhardt R."/>
            <person name="Weissenbach J."/>
            <person name="Roy S.W."/>
            <person name="Artiguenave F."/>
            <person name="Postlethwait J.H."/>
            <person name="Manak J.R."/>
            <person name="Thompson E.M."/>
            <person name="Jaillon O."/>
            <person name="Du Pasquier L."/>
            <person name="Boudinot P."/>
            <person name="Liberles D.A."/>
            <person name="Volff J.N."/>
            <person name="Philippe H."/>
            <person name="Lenhard B."/>
            <person name="Roest Crollius H."/>
            <person name="Wincker P."/>
            <person name="Chourrout D."/>
        </authorList>
    </citation>
    <scope>NUCLEOTIDE SEQUENCE [LARGE SCALE GENOMIC DNA]</scope>
</reference>
<protein>
    <recommendedName>
        <fullName evidence="4">RRM domain-containing protein</fullName>
    </recommendedName>
</protein>
<evidence type="ECO:0000313" key="5">
    <source>
        <dbReference type="EMBL" id="CBY22374.1"/>
    </source>
</evidence>
<dbReference type="SMART" id="SM00360">
    <property type="entry name" value="RRM"/>
    <property type="match status" value="2"/>
</dbReference>
<dbReference type="GO" id="GO:0005634">
    <property type="term" value="C:nucleus"/>
    <property type="evidence" value="ECO:0007669"/>
    <property type="project" value="TreeGrafter"/>
</dbReference>
<dbReference type="Gene3D" id="3.30.70.330">
    <property type="match status" value="2"/>
</dbReference>
<keyword evidence="6" id="KW-1185">Reference proteome</keyword>
<dbReference type="InterPro" id="IPR035979">
    <property type="entry name" value="RBD_domain_sf"/>
</dbReference>
<dbReference type="PROSITE" id="PS50102">
    <property type="entry name" value="RRM"/>
    <property type="match status" value="1"/>
</dbReference>
<dbReference type="GO" id="GO:0003729">
    <property type="term" value="F:mRNA binding"/>
    <property type="evidence" value="ECO:0007669"/>
    <property type="project" value="TreeGrafter"/>
</dbReference>
<keyword evidence="1 2" id="KW-0694">RNA-binding</keyword>
<evidence type="ECO:0000256" key="2">
    <source>
        <dbReference type="PROSITE-ProRule" id="PRU00176"/>
    </source>
</evidence>
<feature type="compositionally biased region" description="Basic residues" evidence="3">
    <location>
        <begin position="207"/>
        <end position="228"/>
    </location>
</feature>
<feature type="compositionally biased region" description="Basic and acidic residues" evidence="3">
    <location>
        <begin position="245"/>
        <end position="257"/>
    </location>
</feature>
<name>E4WYD0_OIKDI</name>
<dbReference type="SUPFAM" id="SSF54928">
    <property type="entry name" value="RNA-binding domain, RBD"/>
    <property type="match status" value="1"/>
</dbReference>
<feature type="domain" description="RRM" evidence="4">
    <location>
        <begin position="6"/>
        <end position="76"/>
    </location>
</feature>
<dbReference type="PANTHER" id="PTHR23003:SF51">
    <property type="entry name" value="SERINE-ARGININE PROTEIN 55"/>
    <property type="match status" value="1"/>
</dbReference>
<dbReference type="Proteomes" id="UP000001307">
    <property type="component" value="Unassembled WGS sequence"/>
</dbReference>
<gene>
    <name evidence="5" type="ORF">GSOID_T00011933001</name>
</gene>
<dbReference type="Pfam" id="PF00076">
    <property type="entry name" value="RRM_1"/>
    <property type="match status" value="2"/>
</dbReference>
<dbReference type="InterPro" id="IPR012677">
    <property type="entry name" value="Nucleotide-bd_a/b_plait_sf"/>
</dbReference>